<dbReference type="CDD" id="cd18870">
    <property type="entry name" value="NUDIX_AcylCoAdiphos_Nudt19"/>
    <property type="match status" value="1"/>
</dbReference>
<sequence length="248" mass="27347">MGSNDGDRLLKRMSEMERDQSFPDSEPRDAATIMLIDRAGPQAKVLLGRRHHGHKFMPGKFVFPGGRIEAHDSAMTAVSELHPDTQAKLIARVGTPSREFARGMALAAVREMAEETGLLLGVKTDVPPQTPGEIWTEFAKASVHPDLGQLHFIARAITPPKRPKRFDTRFFTADATTIAHRIEGMVGPDSELVELVWAPIEEAAQFDMPTITSVVLEELAARVAAGMAHGLPVPFYHMGSDKFYRELL</sequence>
<dbReference type="RefSeq" id="WP_115517928.1">
    <property type="nucleotide sequence ID" value="NZ_QRGO01000002.1"/>
</dbReference>
<dbReference type="Proteomes" id="UP000263993">
    <property type="component" value="Unassembled WGS sequence"/>
</dbReference>
<dbReference type="Gene3D" id="3.90.79.10">
    <property type="entry name" value="Nucleoside Triphosphate Pyrophosphohydrolase"/>
    <property type="match status" value="1"/>
</dbReference>
<keyword evidence="5" id="KW-0460">Magnesium</keyword>
<evidence type="ECO:0000259" key="8">
    <source>
        <dbReference type="PROSITE" id="PS51462"/>
    </source>
</evidence>
<dbReference type="PANTHER" id="PTHR12318">
    <property type="entry name" value="TESTOSTERONE-REGULATED PROTEIN RP2"/>
    <property type="match status" value="1"/>
</dbReference>
<dbReference type="InterPro" id="IPR015797">
    <property type="entry name" value="NUDIX_hydrolase-like_dom_sf"/>
</dbReference>
<dbReference type="PROSITE" id="PS51462">
    <property type="entry name" value="NUDIX"/>
    <property type="match status" value="1"/>
</dbReference>
<evidence type="ECO:0000256" key="4">
    <source>
        <dbReference type="ARBA" id="ARBA00022801"/>
    </source>
</evidence>
<comment type="cofactor">
    <cofactor evidence="2">
        <name>Mg(2+)</name>
        <dbReference type="ChEBI" id="CHEBI:18420"/>
    </cofactor>
</comment>
<accession>A0A371B2R3</accession>
<evidence type="ECO:0000313" key="10">
    <source>
        <dbReference type="Proteomes" id="UP000263993"/>
    </source>
</evidence>
<dbReference type="PANTHER" id="PTHR12318:SF0">
    <property type="entry name" value="ACYL-COENZYME A DIPHOSPHATASE NUDT19"/>
    <property type="match status" value="1"/>
</dbReference>
<evidence type="ECO:0000256" key="5">
    <source>
        <dbReference type="ARBA" id="ARBA00022842"/>
    </source>
</evidence>
<comment type="caution">
    <text evidence="9">The sequence shown here is derived from an EMBL/GenBank/DDBJ whole genome shotgun (WGS) entry which is preliminary data.</text>
</comment>
<evidence type="ECO:0000256" key="6">
    <source>
        <dbReference type="ARBA" id="ARBA00023211"/>
    </source>
</evidence>
<dbReference type="GO" id="GO:0016818">
    <property type="term" value="F:hydrolase activity, acting on acid anhydrides, in phosphorus-containing anhydrides"/>
    <property type="evidence" value="ECO:0007669"/>
    <property type="project" value="InterPro"/>
</dbReference>
<feature type="domain" description="Nudix hydrolase" evidence="8">
    <location>
        <begin position="26"/>
        <end position="220"/>
    </location>
</feature>
<evidence type="ECO:0000256" key="1">
    <source>
        <dbReference type="ARBA" id="ARBA00001936"/>
    </source>
</evidence>
<proteinExistence type="predicted"/>
<gene>
    <name evidence="9" type="ORF">DXH78_14305</name>
</gene>
<evidence type="ECO:0000256" key="3">
    <source>
        <dbReference type="ARBA" id="ARBA00022723"/>
    </source>
</evidence>
<dbReference type="OrthoDB" id="9805905at2"/>
<comment type="cofactor">
    <cofactor evidence="1">
        <name>Mn(2+)</name>
        <dbReference type="ChEBI" id="CHEBI:29035"/>
    </cofactor>
</comment>
<evidence type="ECO:0000256" key="7">
    <source>
        <dbReference type="SAM" id="MobiDB-lite"/>
    </source>
</evidence>
<keyword evidence="3" id="KW-0479">Metal-binding</keyword>
<dbReference type="GO" id="GO:0046872">
    <property type="term" value="F:metal ion binding"/>
    <property type="evidence" value="ECO:0007669"/>
    <property type="project" value="UniProtKB-KW"/>
</dbReference>
<feature type="region of interest" description="Disordered" evidence="7">
    <location>
        <begin position="1"/>
        <end position="27"/>
    </location>
</feature>
<evidence type="ECO:0000313" key="9">
    <source>
        <dbReference type="EMBL" id="RDV01804.1"/>
    </source>
</evidence>
<keyword evidence="6" id="KW-0464">Manganese</keyword>
<dbReference type="SUPFAM" id="SSF55811">
    <property type="entry name" value="Nudix"/>
    <property type="match status" value="1"/>
</dbReference>
<dbReference type="AlphaFoldDB" id="A0A371B2R3"/>
<keyword evidence="4 9" id="KW-0378">Hydrolase</keyword>
<dbReference type="EMBL" id="QRGO01000002">
    <property type="protein sequence ID" value="RDV01804.1"/>
    <property type="molecule type" value="Genomic_DNA"/>
</dbReference>
<dbReference type="InterPro" id="IPR039121">
    <property type="entry name" value="NUDT19"/>
</dbReference>
<evidence type="ECO:0000256" key="2">
    <source>
        <dbReference type="ARBA" id="ARBA00001946"/>
    </source>
</evidence>
<dbReference type="InterPro" id="IPR000086">
    <property type="entry name" value="NUDIX_hydrolase_dom"/>
</dbReference>
<organism evidence="9 10">
    <name type="scientific">Undibacter mobilis</name>
    <dbReference type="NCBI Taxonomy" id="2292256"/>
    <lineage>
        <taxon>Bacteria</taxon>
        <taxon>Pseudomonadati</taxon>
        <taxon>Pseudomonadota</taxon>
        <taxon>Alphaproteobacteria</taxon>
        <taxon>Hyphomicrobiales</taxon>
        <taxon>Nitrobacteraceae</taxon>
        <taxon>Undibacter</taxon>
    </lineage>
</organism>
<protein>
    <submittedName>
        <fullName evidence="9">NUDIX hydrolase</fullName>
    </submittedName>
</protein>
<reference evidence="10" key="1">
    <citation type="submission" date="2018-08" db="EMBL/GenBank/DDBJ databases">
        <authorList>
            <person name="Kim S.-J."/>
            <person name="Jung G.-Y."/>
        </authorList>
    </citation>
    <scope>NUCLEOTIDE SEQUENCE [LARGE SCALE GENOMIC DNA]</scope>
    <source>
        <strain evidence="10">GY_H</strain>
    </source>
</reference>
<name>A0A371B2R3_9BRAD</name>
<keyword evidence="10" id="KW-1185">Reference proteome</keyword>